<dbReference type="GO" id="GO:0006950">
    <property type="term" value="P:response to stress"/>
    <property type="evidence" value="ECO:0007669"/>
    <property type="project" value="UniProtKB-ARBA"/>
</dbReference>
<name>A0A2U1DCI2_9LACO</name>
<sequence length="148" mass="17693">MDEKQLQDYVKEVSLQYFKRPFVHQANFNRRLKTTGGRYRLADHNLEFNPKMADLPEFLEIVKHELVHYHLHLTHQGYRHGDNDFKQLLAQVKGSRYAPDIGLRRSNSKCLTYRCEQGHLIKRQRRINTQRYVCGRCGQRLQLITVKK</sequence>
<dbReference type="OrthoDB" id="9799909at2"/>
<proteinExistence type="predicted"/>
<comment type="caution">
    <text evidence="2">The sequence shown here is derived from an EMBL/GenBank/DDBJ whole genome shotgun (WGS) entry which is preliminary data.</text>
</comment>
<reference evidence="2 3" key="1">
    <citation type="submission" date="2018-04" db="EMBL/GenBank/DDBJ databases">
        <title>Genomic Encyclopedia of Type Strains, Phase IV (KMG-IV): sequencing the most valuable type-strain genomes for metagenomic binning, comparative biology and taxonomic classification.</title>
        <authorList>
            <person name="Goeker M."/>
        </authorList>
    </citation>
    <scope>NUCLEOTIDE SEQUENCE [LARGE SCALE GENOMIC DNA]</scope>
    <source>
        <strain evidence="2 3">DSM 28795</strain>
    </source>
</reference>
<accession>A0A2U1DCI2</accession>
<dbReference type="NCBIfam" id="NF003339">
    <property type="entry name" value="PRK04351.1"/>
    <property type="match status" value="1"/>
</dbReference>
<dbReference type="EMBL" id="QEKT01000002">
    <property type="protein sequence ID" value="PVY85380.1"/>
    <property type="molecule type" value="Genomic_DNA"/>
</dbReference>
<gene>
    <name evidence="2" type="ORF">C7384_102200</name>
</gene>
<dbReference type="AlphaFoldDB" id="A0A2U1DCI2"/>
<dbReference type="RefSeq" id="WP_089938045.1">
    <property type="nucleotide sequence ID" value="NZ_CAKOEX010000002.1"/>
</dbReference>
<dbReference type="SMART" id="SM00731">
    <property type="entry name" value="SprT"/>
    <property type="match status" value="1"/>
</dbReference>
<dbReference type="Pfam" id="PF10263">
    <property type="entry name" value="SprT-like"/>
    <property type="match status" value="1"/>
</dbReference>
<dbReference type="Proteomes" id="UP000245433">
    <property type="component" value="Unassembled WGS sequence"/>
</dbReference>
<dbReference type="InterPro" id="IPR006640">
    <property type="entry name" value="SprT-like_domain"/>
</dbReference>
<organism evidence="2 3">
    <name type="scientific">Convivina intestini</name>
    <dbReference type="NCBI Taxonomy" id="1505726"/>
    <lineage>
        <taxon>Bacteria</taxon>
        <taxon>Bacillati</taxon>
        <taxon>Bacillota</taxon>
        <taxon>Bacilli</taxon>
        <taxon>Lactobacillales</taxon>
        <taxon>Lactobacillaceae</taxon>
        <taxon>Convivina</taxon>
    </lineage>
</organism>
<protein>
    <submittedName>
        <fullName evidence="2">SprT-like protein</fullName>
    </submittedName>
</protein>
<feature type="domain" description="SprT-like" evidence="1">
    <location>
        <begin position="4"/>
        <end position="144"/>
    </location>
</feature>
<evidence type="ECO:0000313" key="3">
    <source>
        <dbReference type="Proteomes" id="UP000245433"/>
    </source>
</evidence>
<evidence type="ECO:0000313" key="2">
    <source>
        <dbReference type="EMBL" id="PVY85380.1"/>
    </source>
</evidence>
<evidence type="ECO:0000259" key="1">
    <source>
        <dbReference type="SMART" id="SM00731"/>
    </source>
</evidence>
<keyword evidence="3" id="KW-1185">Reference proteome</keyword>